<evidence type="ECO:0000313" key="2">
    <source>
        <dbReference type="EMBL" id="QJE73846.1"/>
    </source>
</evidence>
<dbReference type="Proteomes" id="UP000501891">
    <property type="component" value="Chromosome"/>
</dbReference>
<feature type="chain" id="PRO_5032600720" description="Lipoprotein" evidence="1">
    <location>
        <begin position="21"/>
        <end position="109"/>
    </location>
</feature>
<evidence type="ECO:0000256" key="1">
    <source>
        <dbReference type="SAM" id="SignalP"/>
    </source>
</evidence>
<gene>
    <name evidence="2" type="ORF">HHL28_12735</name>
</gene>
<organism evidence="2 3">
    <name type="scientific">Aerophototrophica crusticola</name>
    <dbReference type="NCBI Taxonomy" id="1709002"/>
    <lineage>
        <taxon>Bacteria</taxon>
        <taxon>Pseudomonadati</taxon>
        <taxon>Pseudomonadota</taxon>
        <taxon>Alphaproteobacteria</taxon>
        <taxon>Rhodospirillales</taxon>
        <taxon>Rhodospirillaceae</taxon>
        <taxon>Aerophototrophica</taxon>
    </lineage>
</organism>
<proteinExistence type="predicted"/>
<feature type="signal peptide" evidence="1">
    <location>
        <begin position="1"/>
        <end position="20"/>
    </location>
</feature>
<reference evidence="2" key="1">
    <citation type="submission" date="2020-04" db="EMBL/GenBank/DDBJ databases">
        <title>A desert anoxygenic phototrophic bacterium fixes CO2 using RubisCO under aerobic conditions.</title>
        <authorList>
            <person name="Tang K."/>
        </authorList>
    </citation>
    <scope>NUCLEOTIDE SEQUENCE [LARGE SCALE GENOMIC DNA]</scope>
    <source>
        <strain evidence="2">MIMtkB3</strain>
    </source>
</reference>
<dbReference type="KEGG" id="acru:HHL28_12735"/>
<protein>
    <recommendedName>
        <fullName evidence="4">Lipoprotein</fullName>
    </recommendedName>
</protein>
<accession>A0A858RA29</accession>
<evidence type="ECO:0000313" key="3">
    <source>
        <dbReference type="Proteomes" id="UP000501891"/>
    </source>
</evidence>
<name>A0A858RA29_9PROT</name>
<dbReference type="PROSITE" id="PS51257">
    <property type="entry name" value="PROKAR_LIPOPROTEIN"/>
    <property type="match status" value="1"/>
</dbReference>
<keyword evidence="1" id="KW-0732">Signal</keyword>
<dbReference type="EMBL" id="CP051775">
    <property type="protein sequence ID" value="QJE73846.1"/>
    <property type="molecule type" value="Genomic_DNA"/>
</dbReference>
<sequence>MTTRTLCLLALGALALSACSINVDGDTHGPGYNLPRTATDLCRREVDRTYDSRYRIAYELPELSTDGPTQTVRQAFTLALRKENFEAPERRALRCVVKGGELVSVTEVR</sequence>
<dbReference type="AlphaFoldDB" id="A0A858RA29"/>
<keyword evidence="3" id="KW-1185">Reference proteome</keyword>
<evidence type="ECO:0008006" key="4">
    <source>
        <dbReference type="Google" id="ProtNLM"/>
    </source>
</evidence>